<dbReference type="RefSeq" id="WP_189362083.1">
    <property type="nucleotide sequence ID" value="NZ_BMWZ01000007.1"/>
</dbReference>
<protein>
    <recommendedName>
        <fullName evidence="4">Transporter</fullName>
    </recommendedName>
</protein>
<evidence type="ECO:0008006" key="4">
    <source>
        <dbReference type="Google" id="ProtNLM"/>
    </source>
</evidence>
<keyword evidence="3" id="KW-1185">Reference proteome</keyword>
<dbReference type="Pfam" id="PF13557">
    <property type="entry name" value="Phenol_MetA_deg"/>
    <property type="match status" value="1"/>
</dbReference>
<proteinExistence type="predicted"/>
<name>A0A918VCM1_9FLAO</name>
<evidence type="ECO:0000313" key="3">
    <source>
        <dbReference type="Proteomes" id="UP000636004"/>
    </source>
</evidence>
<organism evidence="2 3">
    <name type="scientific">Algibacter mikhailovii</name>
    <dbReference type="NCBI Taxonomy" id="425498"/>
    <lineage>
        <taxon>Bacteria</taxon>
        <taxon>Pseudomonadati</taxon>
        <taxon>Bacteroidota</taxon>
        <taxon>Flavobacteriia</taxon>
        <taxon>Flavobacteriales</taxon>
        <taxon>Flavobacteriaceae</taxon>
        <taxon>Algibacter</taxon>
    </lineage>
</organism>
<dbReference type="EMBL" id="BMWZ01000007">
    <property type="protein sequence ID" value="GGZ89437.1"/>
    <property type="molecule type" value="Genomic_DNA"/>
</dbReference>
<comment type="caution">
    <text evidence="2">The sequence shown here is derived from an EMBL/GenBank/DDBJ whole genome shotgun (WGS) entry which is preliminary data.</text>
</comment>
<evidence type="ECO:0000313" key="2">
    <source>
        <dbReference type="EMBL" id="GGZ89437.1"/>
    </source>
</evidence>
<gene>
    <name evidence="2" type="ORF">GCM10007028_29640</name>
</gene>
<accession>A0A918VCM1</accession>
<dbReference type="InterPro" id="IPR025737">
    <property type="entry name" value="FApF"/>
</dbReference>
<evidence type="ECO:0000256" key="1">
    <source>
        <dbReference type="SAM" id="SignalP"/>
    </source>
</evidence>
<keyword evidence="1" id="KW-0732">Signal</keyword>
<dbReference type="Proteomes" id="UP000636004">
    <property type="component" value="Unassembled WGS sequence"/>
</dbReference>
<feature type="signal peptide" evidence="1">
    <location>
        <begin position="1"/>
        <end position="18"/>
    </location>
</feature>
<sequence>MKNVLILLVLSVSINAFAQGAWTQKTGEAYTQLSFSTIGNYSSIYGNPNYETEREITDNTLQLYGEYGLNNKTTLILNIPLKFIETGNLVSTTTPVTIASSNTSLGNIVVGIKRQFYNKKWVISGQLNLEANSGSFENESGIRTGIDAWSFTPTLNAGRSFKWFYAQAFTGVAFRTNDYSSSFKIGGEIGIRPIKRILVIGLIDVVKSFENGDVVLPPSNLLTGLYVNNQEYAAYSLKFVGEITNKLGVNIGIGGAFSGNNVARRQALTFGAYHKF</sequence>
<reference evidence="2" key="1">
    <citation type="journal article" date="2014" name="Int. J. Syst. Evol. Microbiol.">
        <title>Complete genome sequence of Corynebacterium casei LMG S-19264T (=DSM 44701T), isolated from a smear-ripened cheese.</title>
        <authorList>
            <consortium name="US DOE Joint Genome Institute (JGI-PGF)"/>
            <person name="Walter F."/>
            <person name="Albersmeier A."/>
            <person name="Kalinowski J."/>
            <person name="Ruckert C."/>
        </authorList>
    </citation>
    <scope>NUCLEOTIDE SEQUENCE</scope>
    <source>
        <strain evidence="2">KCTC 12710</strain>
    </source>
</reference>
<feature type="chain" id="PRO_5036928456" description="Transporter" evidence="1">
    <location>
        <begin position="19"/>
        <end position="276"/>
    </location>
</feature>
<reference evidence="2" key="2">
    <citation type="submission" date="2020-09" db="EMBL/GenBank/DDBJ databases">
        <authorList>
            <person name="Sun Q."/>
            <person name="Kim S."/>
        </authorList>
    </citation>
    <scope>NUCLEOTIDE SEQUENCE</scope>
    <source>
        <strain evidence="2">KCTC 12710</strain>
    </source>
</reference>
<dbReference type="AlphaFoldDB" id="A0A918VCM1"/>